<reference evidence="1 2" key="1">
    <citation type="submission" date="2008-03" db="EMBL/GenBank/DDBJ databases">
        <title>Complete sequence of Leptothrix cholodnii SP-6.</title>
        <authorList>
            <consortium name="US DOE Joint Genome Institute"/>
            <person name="Copeland A."/>
            <person name="Lucas S."/>
            <person name="Lapidus A."/>
            <person name="Glavina del Rio T."/>
            <person name="Dalin E."/>
            <person name="Tice H."/>
            <person name="Bruce D."/>
            <person name="Goodwin L."/>
            <person name="Pitluck S."/>
            <person name="Chertkov O."/>
            <person name="Brettin T."/>
            <person name="Detter J.C."/>
            <person name="Han C."/>
            <person name="Kuske C.R."/>
            <person name="Schmutz J."/>
            <person name="Larimer F."/>
            <person name="Land M."/>
            <person name="Hauser L."/>
            <person name="Kyrpides N."/>
            <person name="Lykidis A."/>
            <person name="Emerson D."/>
            <person name="Richardson P."/>
        </authorList>
    </citation>
    <scope>NUCLEOTIDE SEQUENCE [LARGE SCALE GENOMIC DNA]</scope>
    <source>
        <strain evidence="2">ATCC 51168 / LMG 8142 / SP-6</strain>
    </source>
</reference>
<dbReference type="RefSeq" id="WP_012348473.1">
    <property type="nucleotide sequence ID" value="NC_010524.1"/>
</dbReference>
<accession>B1Y3M3</accession>
<dbReference type="AlphaFoldDB" id="B1Y3M3"/>
<evidence type="ECO:0000313" key="2">
    <source>
        <dbReference type="Proteomes" id="UP000001693"/>
    </source>
</evidence>
<dbReference type="Proteomes" id="UP000001693">
    <property type="component" value="Chromosome"/>
</dbReference>
<dbReference type="EMBL" id="CP001013">
    <property type="protein sequence ID" value="ACB35726.1"/>
    <property type="molecule type" value="Genomic_DNA"/>
</dbReference>
<dbReference type="KEGG" id="lch:Lcho_3470"/>
<gene>
    <name evidence="1" type="ordered locus">Lcho_3470</name>
</gene>
<dbReference type="STRING" id="395495.Lcho_3470"/>
<dbReference type="HOGENOM" id="CLU_2206746_0_0_4"/>
<name>B1Y3M3_LEPCP</name>
<keyword evidence="2" id="KW-1185">Reference proteome</keyword>
<evidence type="ECO:0000313" key="1">
    <source>
        <dbReference type="EMBL" id="ACB35726.1"/>
    </source>
</evidence>
<protein>
    <submittedName>
        <fullName evidence="1">Uncharacterized protein</fullName>
    </submittedName>
</protein>
<sequence length="107" mass="11431">MATETVSLAAKPVAFPLMGWAGDMHSYPGDAPAVIVNPEATPAALLDWAVGQLSQLNLLLEVMGTARSERIAIPMEEVIGAIRNTTEPVQAALKYALENKRFDAARV</sequence>
<organism evidence="1 2">
    <name type="scientific">Leptothrix cholodnii (strain ATCC 51168 / LMG 8142 / SP-6)</name>
    <name type="common">Leptothrix discophora (strain SP-6)</name>
    <dbReference type="NCBI Taxonomy" id="395495"/>
    <lineage>
        <taxon>Bacteria</taxon>
        <taxon>Pseudomonadati</taxon>
        <taxon>Pseudomonadota</taxon>
        <taxon>Betaproteobacteria</taxon>
        <taxon>Burkholderiales</taxon>
        <taxon>Sphaerotilaceae</taxon>
        <taxon>Leptothrix</taxon>
    </lineage>
</organism>
<proteinExistence type="predicted"/>